<accession>A0A5B6X0N1</accession>
<reference evidence="2" key="1">
    <citation type="journal article" date="2019" name="Plant Biotechnol. J.">
        <title>Genome sequencing of the Australian wild diploid species Gossypium australe highlights disease resistance and delayed gland morphogenesis.</title>
        <authorList>
            <person name="Cai Y."/>
            <person name="Cai X."/>
            <person name="Wang Q."/>
            <person name="Wang P."/>
            <person name="Zhang Y."/>
            <person name="Cai C."/>
            <person name="Xu Y."/>
            <person name="Wang K."/>
            <person name="Zhou Z."/>
            <person name="Wang C."/>
            <person name="Geng S."/>
            <person name="Li B."/>
            <person name="Dong Q."/>
            <person name="Hou Y."/>
            <person name="Wang H."/>
            <person name="Ai P."/>
            <person name="Liu Z."/>
            <person name="Yi F."/>
            <person name="Sun M."/>
            <person name="An G."/>
            <person name="Cheng J."/>
            <person name="Zhang Y."/>
            <person name="Shi Q."/>
            <person name="Xie Y."/>
            <person name="Shi X."/>
            <person name="Chang Y."/>
            <person name="Huang F."/>
            <person name="Chen Y."/>
            <person name="Hong S."/>
            <person name="Mi L."/>
            <person name="Sun Q."/>
            <person name="Zhang L."/>
            <person name="Zhou B."/>
            <person name="Peng R."/>
            <person name="Zhang X."/>
            <person name="Liu F."/>
        </authorList>
    </citation>
    <scope>NUCLEOTIDE SEQUENCE [LARGE SCALE GENOMIC DNA]</scope>
    <source>
        <strain evidence="2">cv. PA1801</strain>
    </source>
</reference>
<evidence type="ECO:0000313" key="2">
    <source>
        <dbReference type="Proteomes" id="UP000325315"/>
    </source>
</evidence>
<gene>
    <name evidence="1" type="ORF">EPI10_031121</name>
</gene>
<dbReference type="GO" id="GO:0003676">
    <property type="term" value="F:nucleic acid binding"/>
    <property type="evidence" value="ECO:0007669"/>
    <property type="project" value="InterPro"/>
</dbReference>
<proteinExistence type="predicted"/>
<dbReference type="InterPro" id="IPR036397">
    <property type="entry name" value="RNaseH_sf"/>
</dbReference>
<organism evidence="1 2">
    <name type="scientific">Gossypium australe</name>
    <dbReference type="NCBI Taxonomy" id="47621"/>
    <lineage>
        <taxon>Eukaryota</taxon>
        <taxon>Viridiplantae</taxon>
        <taxon>Streptophyta</taxon>
        <taxon>Embryophyta</taxon>
        <taxon>Tracheophyta</taxon>
        <taxon>Spermatophyta</taxon>
        <taxon>Magnoliopsida</taxon>
        <taxon>eudicotyledons</taxon>
        <taxon>Gunneridae</taxon>
        <taxon>Pentapetalae</taxon>
        <taxon>rosids</taxon>
        <taxon>malvids</taxon>
        <taxon>Malvales</taxon>
        <taxon>Malvaceae</taxon>
        <taxon>Malvoideae</taxon>
        <taxon>Gossypium</taxon>
    </lineage>
</organism>
<comment type="caution">
    <text evidence="1">The sequence shown here is derived from an EMBL/GenBank/DDBJ whole genome shotgun (WGS) entry which is preliminary data.</text>
</comment>
<sequence length="101" mass="11500">MYRDLRKLDCVTTWGTSINYFRSRSPFYILILEEATRGNGGCIIDFRGSSEEHLPLAEFAYNNSFHSSILMTPYEALYVRSVKHHCVGLNLVKGKLGPKVV</sequence>
<dbReference type="EMBL" id="SMMG02000001">
    <property type="protein sequence ID" value="KAA3487283.1"/>
    <property type="molecule type" value="Genomic_DNA"/>
</dbReference>
<dbReference type="AlphaFoldDB" id="A0A5B6X0N1"/>
<keyword evidence="2" id="KW-1185">Reference proteome</keyword>
<name>A0A5B6X0N1_9ROSI</name>
<evidence type="ECO:0000313" key="1">
    <source>
        <dbReference type="EMBL" id="KAA3487283.1"/>
    </source>
</evidence>
<protein>
    <submittedName>
        <fullName evidence="1">Gag-pol</fullName>
    </submittedName>
</protein>
<dbReference type="Proteomes" id="UP000325315">
    <property type="component" value="Unassembled WGS sequence"/>
</dbReference>
<dbReference type="Gene3D" id="3.30.420.10">
    <property type="entry name" value="Ribonuclease H-like superfamily/Ribonuclease H"/>
    <property type="match status" value="1"/>
</dbReference>